<dbReference type="EMBL" id="CP114413">
    <property type="protein sequence ID" value="WAZ19207.1"/>
    <property type="molecule type" value="Genomic_DNA"/>
</dbReference>
<evidence type="ECO:0000313" key="3">
    <source>
        <dbReference type="Proteomes" id="UP001164439"/>
    </source>
</evidence>
<dbReference type="RefSeq" id="WP_269656891.1">
    <property type="nucleotide sequence ID" value="NZ_CP114413.1"/>
</dbReference>
<gene>
    <name evidence="2" type="ORF">STRCI_000241</name>
</gene>
<evidence type="ECO:0000256" key="1">
    <source>
        <dbReference type="SAM" id="MobiDB-lite"/>
    </source>
</evidence>
<name>A0ABY7K7S4_9ACTN</name>
<accession>A0ABY7K7S4</accession>
<dbReference type="Proteomes" id="UP001164439">
    <property type="component" value="Chromosome"/>
</dbReference>
<keyword evidence="3" id="KW-1185">Reference proteome</keyword>
<reference evidence="2" key="1">
    <citation type="submission" date="2022-12" db="EMBL/GenBank/DDBJ databases">
        <authorList>
            <person name="Ruckert C."/>
            <person name="Busche T."/>
            <person name="Kalinowski J."/>
            <person name="Wittmann C."/>
        </authorList>
    </citation>
    <scope>NUCLEOTIDE SEQUENCE</scope>
    <source>
        <strain evidence="2">DSM 40467</strain>
    </source>
</reference>
<organism evidence="2 3">
    <name type="scientific">Streptomyces cinnabarinus</name>
    <dbReference type="NCBI Taxonomy" id="67287"/>
    <lineage>
        <taxon>Bacteria</taxon>
        <taxon>Bacillati</taxon>
        <taxon>Actinomycetota</taxon>
        <taxon>Actinomycetes</taxon>
        <taxon>Kitasatosporales</taxon>
        <taxon>Streptomycetaceae</taxon>
        <taxon>Streptomyces</taxon>
    </lineage>
</organism>
<feature type="region of interest" description="Disordered" evidence="1">
    <location>
        <begin position="145"/>
        <end position="166"/>
    </location>
</feature>
<evidence type="ECO:0000313" key="2">
    <source>
        <dbReference type="EMBL" id="WAZ19207.1"/>
    </source>
</evidence>
<sequence length="470" mass="52143">MIEKMWLYPPLAFARLGPSPEPCENYRYGPNDLTPRGTGKTVAVPAPSLVVAADGTLTERPPQGNRVRFKDARGWRPICPFFEVHGTWVIDGVRDDGPITTEVLDAFGLTPADVQWKVEVANLKAHQCSRAEDDRIDAAVEVAGNQHEKRPLEGRSPQGAARPLVPSGRHIPLGAVQIPRPSADFPELRMRFTPAAGLVYGPTDLLQRTDRYPLPAERLFLSANSRWCEFRAVRFDPRTAPSGLYAGASLQDGGTSFGLVDDVCDGLVTVTVGELTARARVVVTPPDFAPDRRPFTSLADGLTDRVKRAEVREPAYISQNPQLTALEVRDLFERALEAMDAVNVDAQNQRATNENIDNAQGEGSPIAEARARTFPEPVPLAGITLALTERGRRKHRRFPALEVLEDLIREQPDFIQRFVRPPATEDPWYDRRMPVAVRGSDAFPMHLTRRQYDLLVAWARSVRANVEEGS</sequence>
<proteinExistence type="predicted"/>
<protein>
    <submittedName>
        <fullName evidence="2">Uncharacterized protein</fullName>
    </submittedName>
</protein>